<keyword evidence="2" id="KW-1185">Reference proteome</keyword>
<protein>
    <submittedName>
        <fullName evidence="1">Uncharacterized protein</fullName>
    </submittedName>
</protein>
<dbReference type="EMBL" id="JABEMA010000192">
    <property type="protein sequence ID" value="NNH23767.1"/>
    <property type="molecule type" value="Genomic_DNA"/>
</dbReference>
<sequence>MTAPARIPSPREPHVLDALIAHARADQLARPRAARVLADVIDRLLDERLAALGPVTRP</sequence>
<dbReference type="Proteomes" id="UP000555552">
    <property type="component" value="Unassembled WGS sequence"/>
</dbReference>
<dbReference type="RefSeq" id="WP_171203564.1">
    <property type="nucleotide sequence ID" value="NZ_BAAANP010000018.1"/>
</dbReference>
<comment type="caution">
    <text evidence="1">The sequence shown here is derived from an EMBL/GenBank/DDBJ whole genome shotgun (WGS) entry which is preliminary data.</text>
</comment>
<organism evidence="1 2">
    <name type="scientific">Pseudokineococcus marinus</name>
    <dbReference type="NCBI Taxonomy" id="351215"/>
    <lineage>
        <taxon>Bacteria</taxon>
        <taxon>Bacillati</taxon>
        <taxon>Actinomycetota</taxon>
        <taxon>Actinomycetes</taxon>
        <taxon>Kineosporiales</taxon>
        <taxon>Kineosporiaceae</taxon>
        <taxon>Pseudokineococcus</taxon>
    </lineage>
</organism>
<proteinExistence type="predicted"/>
<evidence type="ECO:0000313" key="2">
    <source>
        <dbReference type="Proteomes" id="UP000555552"/>
    </source>
</evidence>
<reference evidence="1 2" key="1">
    <citation type="submission" date="2020-05" db="EMBL/GenBank/DDBJ databases">
        <title>MicrobeNet Type strains.</title>
        <authorList>
            <person name="Nicholson A.C."/>
        </authorList>
    </citation>
    <scope>NUCLEOTIDE SEQUENCE [LARGE SCALE GENOMIC DNA]</scope>
    <source>
        <strain evidence="1 2">JCM 14547</strain>
    </source>
</reference>
<name>A0A849BRZ6_9ACTN</name>
<evidence type="ECO:0000313" key="1">
    <source>
        <dbReference type="EMBL" id="NNH23767.1"/>
    </source>
</evidence>
<gene>
    <name evidence="1" type="ORF">HLB09_11830</name>
</gene>
<dbReference type="AlphaFoldDB" id="A0A849BRZ6"/>
<accession>A0A849BRZ6</accession>